<organism evidence="8 9">
    <name type="scientific">Eisenbergiella massiliensis</name>
    <dbReference type="NCBI Taxonomy" id="1720294"/>
    <lineage>
        <taxon>Bacteria</taxon>
        <taxon>Bacillati</taxon>
        <taxon>Bacillota</taxon>
        <taxon>Clostridia</taxon>
        <taxon>Lachnospirales</taxon>
        <taxon>Lachnospiraceae</taxon>
        <taxon>Eisenbergiella</taxon>
    </lineage>
</organism>
<dbReference type="InterPro" id="IPR014790">
    <property type="entry name" value="MutL_C"/>
</dbReference>
<comment type="similarity">
    <text evidence="1 4">Belongs to the DNA mismatch repair MutL/HexB family.</text>
</comment>
<dbReference type="Gene3D" id="3.30.565.10">
    <property type="entry name" value="Histidine kinase-like ATPase, C-terminal domain"/>
    <property type="match status" value="1"/>
</dbReference>
<dbReference type="Pfam" id="PF01119">
    <property type="entry name" value="DNA_mis_repair"/>
    <property type="match status" value="1"/>
</dbReference>
<dbReference type="CDD" id="cd00782">
    <property type="entry name" value="MutL_Trans"/>
    <property type="match status" value="1"/>
</dbReference>
<dbReference type="PROSITE" id="PS00058">
    <property type="entry name" value="DNA_MISMATCH_REPAIR_1"/>
    <property type="match status" value="1"/>
</dbReference>
<dbReference type="InterPro" id="IPR020568">
    <property type="entry name" value="Ribosomal_Su5_D2-typ_SF"/>
</dbReference>
<proteinExistence type="inferred from homology"/>
<feature type="region of interest" description="Disordered" evidence="5">
    <location>
        <begin position="337"/>
        <end position="376"/>
    </location>
</feature>
<dbReference type="PANTHER" id="PTHR10073">
    <property type="entry name" value="DNA MISMATCH REPAIR PROTEIN MLH, PMS, MUTL"/>
    <property type="match status" value="1"/>
</dbReference>
<evidence type="ECO:0000259" key="6">
    <source>
        <dbReference type="SMART" id="SM00853"/>
    </source>
</evidence>
<evidence type="ECO:0000256" key="1">
    <source>
        <dbReference type="ARBA" id="ARBA00006082"/>
    </source>
</evidence>
<dbReference type="PANTHER" id="PTHR10073:SF12">
    <property type="entry name" value="DNA MISMATCH REPAIR PROTEIN MLH1"/>
    <property type="match status" value="1"/>
</dbReference>
<dbReference type="SUPFAM" id="SSF118116">
    <property type="entry name" value="DNA mismatch repair protein MutL"/>
    <property type="match status" value="1"/>
</dbReference>
<dbReference type="InterPro" id="IPR014762">
    <property type="entry name" value="DNA_mismatch_repair_CS"/>
</dbReference>
<dbReference type="FunFam" id="3.30.565.10:FF:000003">
    <property type="entry name" value="DNA mismatch repair endonuclease MutL"/>
    <property type="match status" value="1"/>
</dbReference>
<keyword evidence="8" id="KW-0255">Endonuclease</keyword>
<keyword evidence="2 4" id="KW-0227">DNA damage</keyword>
<evidence type="ECO:0000256" key="2">
    <source>
        <dbReference type="ARBA" id="ARBA00022763"/>
    </source>
</evidence>
<accession>A0A3E3I0R5</accession>
<feature type="region of interest" description="Disordered" evidence="5">
    <location>
        <begin position="389"/>
        <end position="448"/>
    </location>
</feature>
<dbReference type="SMART" id="SM00853">
    <property type="entry name" value="MutL_C"/>
    <property type="match status" value="1"/>
</dbReference>
<dbReference type="GO" id="GO:0016887">
    <property type="term" value="F:ATP hydrolysis activity"/>
    <property type="evidence" value="ECO:0007669"/>
    <property type="project" value="InterPro"/>
</dbReference>
<feature type="compositionally biased region" description="Basic and acidic residues" evidence="5">
    <location>
        <begin position="408"/>
        <end position="418"/>
    </location>
</feature>
<dbReference type="InterPro" id="IPR002099">
    <property type="entry name" value="MutL/Mlh/PMS"/>
</dbReference>
<dbReference type="InterPro" id="IPR042121">
    <property type="entry name" value="MutL_C_regsub"/>
</dbReference>
<dbReference type="GO" id="GO:0140664">
    <property type="term" value="F:ATP-dependent DNA damage sensor activity"/>
    <property type="evidence" value="ECO:0007669"/>
    <property type="project" value="InterPro"/>
</dbReference>
<dbReference type="Gene3D" id="3.30.230.10">
    <property type="match status" value="1"/>
</dbReference>
<evidence type="ECO:0000313" key="8">
    <source>
        <dbReference type="EMBL" id="RGE57886.1"/>
    </source>
</evidence>
<dbReference type="InterPro" id="IPR038973">
    <property type="entry name" value="MutL/Mlh/Pms-like"/>
</dbReference>
<dbReference type="GO" id="GO:0005524">
    <property type="term" value="F:ATP binding"/>
    <property type="evidence" value="ECO:0007669"/>
    <property type="project" value="InterPro"/>
</dbReference>
<comment type="function">
    <text evidence="4">This protein is involved in the repair of mismatches in DNA. It is required for dam-dependent methyl-directed DNA mismatch repair. May act as a 'molecular matchmaker', a protein that promotes the formation of a stable complex between two or more DNA-binding proteins in an ATP-dependent manner without itself being part of a final effector complex.</text>
</comment>
<dbReference type="EMBL" id="QVLV01000013">
    <property type="protein sequence ID" value="RGE57886.1"/>
    <property type="molecule type" value="Genomic_DNA"/>
</dbReference>
<dbReference type="Pfam" id="PF08676">
    <property type="entry name" value="MutL_C"/>
    <property type="match status" value="1"/>
</dbReference>
<dbReference type="Proteomes" id="UP000260812">
    <property type="component" value="Unassembled WGS sequence"/>
</dbReference>
<dbReference type="SUPFAM" id="SSF54211">
    <property type="entry name" value="Ribosomal protein S5 domain 2-like"/>
    <property type="match status" value="1"/>
</dbReference>
<keyword evidence="8" id="KW-0540">Nuclease</keyword>
<dbReference type="InterPro" id="IPR014721">
    <property type="entry name" value="Ribsml_uS5_D2-typ_fold_subgr"/>
</dbReference>
<dbReference type="GO" id="GO:0030983">
    <property type="term" value="F:mismatched DNA binding"/>
    <property type="evidence" value="ECO:0007669"/>
    <property type="project" value="InterPro"/>
</dbReference>
<evidence type="ECO:0000256" key="3">
    <source>
        <dbReference type="ARBA" id="ARBA00023204"/>
    </source>
</evidence>
<dbReference type="GO" id="GO:0032300">
    <property type="term" value="C:mismatch repair complex"/>
    <property type="evidence" value="ECO:0007669"/>
    <property type="project" value="InterPro"/>
</dbReference>
<dbReference type="GO" id="GO:0006298">
    <property type="term" value="P:mismatch repair"/>
    <property type="evidence" value="ECO:0007669"/>
    <property type="project" value="UniProtKB-UniRule"/>
</dbReference>
<keyword evidence="8" id="KW-0378">Hydrolase</keyword>
<dbReference type="SUPFAM" id="SSF55874">
    <property type="entry name" value="ATPase domain of HSP90 chaperone/DNA topoisomerase II/histidine kinase"/>
    <property type="match status" value="1"/>
</dbReference>
<dbReference type="InterPro" id="IPR037198">
    <property type="entry name" value="MutL_C_sf"/>
</dbReference>
<gene>
    <name evidence="4 8" type="primary">mutL</name>
    <name evidence="8" type="ORF">DXC51_17910</name>
</gene>
<dbReference type="InterPro" id="IPR013507">
    <property type="entry name" value="DNA_mismatch_S5_2-like"/>
</dbReference>
<dbReference type="HAMAP" id="MF_00149">
    <property type="entry name" value="DNA_mis_repair"/>
    <property type="match status" value="1"/>
</dbReference>
<dbReference type="CDD" id="cd16926">
    <property type="entry name" value="HATPase_MutL-MLH-PMS-like"/>
    <property type="match status" value="1"/>
</dbReference>
<protein>
    <recommendedName>
        <fullName evidence="4">DNA mismatch repair protein MutL</fullName>
    </recommendedName>
</protein>
<evidence type="ECO:0000256" key="4">
    <source>
        <dbReference type="HAMAP-Rule" id="MF_00149"/>
    </source>
</evidence>
<feature type="domain" description="MutL C-terminal dimerisation" evidence="6">
    <location>
        <begin position="533"/>
        <end position="675"/>
    </location>
</feature>
<dbReference type="RefSeq" id="WP_117545077.1">
    <property type="nucleotide sequence ID" value="NZ_JBKUNB010000003.1"/>
</dbReference>
<evidence type="ECO:0000259" key="7">
    <source>
        <dbReference type="SMART" id="SM01340"/>
    </source>
</evidence>
<dbReference type="Gene3D" id="3.30.1540.20">
    <property type="entry name" value="MutL, C-terminal domain, dimerisation subdomain"/>
    <property type="match status" value="1"/>
</dbReference>
<name>A0A3E3I0R5_9FIRM</name>
<keyword evidence="3 4" id="KW-0234">DNA repair</keyword>
<reference evidence="8" key="1">
    <citation type="submission" date="2018-08" db="EMBL/GenBank/DDBJ databases">
        <title>A genome reference for cultivated species of the human gut microbiota.</title>
        <authorList>
            <person name="Zou Y."/>
            <person name="Xue W."/>
            <person name="Luo G."/>
        </authorList>
    </citation>
    <scope>NUCLEOTIDE SEQUENCE [LARGE SCALE GENOMIC DNA]</scope>
    <source>
        <strain evidence="8">TF05-5AC</strain>
    </source>
</reference>
<feature type="compositionally biased region" description="Basic and acidic residues" evidence="5">
    <location>
        <begin position="337"/>
        <end position="358"/>
    </location>
</feature>
<feature type="domain" description="DNA mismatch repair protein S5" evidence="7">
    <location>
        <begin position="209"/>
        <end position="327"/>
    </location>
</feature>
<dbReference type="InterPro" id="IPR036890">
    <property type="entry name" value="HATPase_C_sf"/>
</dbReference>
<keyword evidence="9" id="KW-1185">Reference proteome</keyword>
<comment type="caution">
    <text evidence="8">The sequence shown here is derived from an EMBL/GenBank/DDBJ whole genome shotgun (WGS) entry which is preliminary data.</text>
</comment>
<sequence>MAEIKLLDSSTIDKIAAGEVVERPSSVVKELVENAMDAGAKAVTVEIRDGGCSFIRVTDNGGGIEKEQVRKAFFRHATSKIRSVEDLYRVRSLGFRGEALSSIAAVSMVELITKTKEELTGVHYRLEGEKERDFSEVGAPEGTTIIVRELFFNTPVRKKFLKSPATEGSYISDLMEHMALSRPDVAFQFMMNGQVRFHTSGNGDLKEIVYRIYGREIVKELIPFSVKEEGIEVEGFLGSPSVVRSNRNFEFFFVNGRYIKSPLLSKGLEAGYKAYLMQHKFPFALLHINMDTERIDVNVHPSKMEVRFHDQPGLYAFLEEQVRTALRRREMIPDVTLDNRKEKKRADEKKADEKKESPTVHTAQSQQAAQPAPAAETVQAQVVQEAASLEQTAPKKENVRETAASACEKAHKEAHKEAGTVASENGQKNAPAGSARENKGMEAASVRQQAPDAGLNISTETVAAAVPVEAAAERAAVPPPSRPKPEAPQPFETQRLGRMLQEEEGQYTVKDARQMELFEEKLLTKEAVQSYRILGQVFDTYWIAEYEEKLLFIDQHAAHEKVKYEALINKLENGSVDSQMLTPPIVLNLSAREAHLLEEYSSYFAQLGFEIEEFGGNAYAVRSVPCDLYGHCEKEFLEAILDELEEEPPHGAPKAIAEKLASMACKSAVKGNHSMSREEMASLLEQLLQLENPYHCPHGRPTIITMSKYELERKFKRII</sequence>
<dbReference type="Gene3D" id="3.30.1370.100">
    <property type="entry name" value="MutL, C-terminal domain, regulatory subdomain"/>
    <property type="match status" value="1"/>
</dbReference>
<dbReference type="NCBIfam" id="TIGR00585">
    <property type="entry name" value="mutl"/>
    <property type="match status" value="1"/>
</dbReference>
<dbReference type="InterPro" id="IPR042120">
    <property type="entry name" value="MutL_C_dimsub"/>
</dbReference>
<evidence type="ECO:0000256" key="5">
    <source>
        <dbReference type="SAM" id="MobiDB-lite"/>
    </source>
</evidence>
<feature type="compositionally biased region" description="Low complexity" evidence="5">
    <location>
        <begin position="362"/>
        <end position="376"/>
    </location>
</feature>
<dbReference type="GO" id="GO:0004519">
    <property type="term" value="F:endonuclease activity"/>
    <property type="evidence" value="ECO:0007669"/>
    <property type="project" value="UniProtKB-KW"/>
</dbReference>
<dbReference type="GeneID" id="97988695"/>
<dbReference type="Pfam" id="PF13589">
    <property type="entry name" value="HATPase_c_3"/>
    <property type="match status" value="1"/>
</dbReference>
<dbReference type="AlphaFoldDB" id="A0A3E3I0R5"/>
<dbReference type="SMART" id="SM01340">
    <property type="entry name" value="DNA_mis_repair"/>
    <property type="match status" value="1"/>
</dbReference>
<evidence type="ECO:0000313" key="9">
    <source>
        <dbReference type="Proteomes" id="UP000260812"/>
    </source>
</evidence>
<dbReference type="InterPro" id="IPR020667">
    <property type="entry name" value="DNA_mismatch_repair_MutL"/>
</dbReference>